<gene>
    <name evidence="2" type="ORF">S06H3_13151</name>
</gene>
<dbReference type="PANTHER" id="PTHR47992">
    <property type="entry name" value="PROTEIN PHOSPHATASE"/>
    <property type="match status" value="1"/>
</dbReference>
<dbReference type="InterPro" id="IPR015655">
    <property type="entry name" value="PP2C"/>
</dbReference>
<accession>X1M3I9</accession>
<name>X1M3I9_9ZZZZ</name>
<dbReference type="SUPFAM" id="SSF81606">
    <property type="entry name" value="PP2C-like"/>
    <property type="match status" value="1"/>
</dbReference>
<sequence>SINKSSRIQIRFIKNNIIRSVKLANIEVFKKSMANPEYSGMGTTFTACFLYKETIHITHIGDSRAYLCRDGNIDLLTSDHTFVGELYRRGEVTYEETLSHPQRNFLTNVLGVSDEVIPDYLSLKILPGDSLIICSDGLNSMVRDEMILKISEKYPEPENTVKKLIENAIKNGGNDNVTVIVARF</sequence>
<dbReference type="GO" id="GO:0004722">
    <property type="term" value="F:protein serine/threonine phosphatase activity"/>
    <property type="evidence" value="ECO:0007669"/>
    <property type="project" value="InterPro"/>
</dbReference>
<dbReference type="InterPro" id="IPR036457">
    <property type="entry name" value="PPM-type-like_dom_sf"/>
</dbReference>
<dbReference type="SMART" id="SM00331">
    <property type="entry name" value="PP2C_SIG"/>
    <property type="match status" value="1"/>
</dbReference>
<proteinExistence type="predicted"/>
<feature type="non-terminal residue" evidence="2">
    <location>
        <position position="1"/>
    </location>
</feature>
<protein>
    <recommendedName>
        <fullName evidence="1">PPM-type phosphatase domain-containing protein</fullName>
    </recommendedName>
</protein>
<evidence type="ECO:0000259" key="1">
    <source>
        <dbReference type="PROSITE" id="PS51746"/>
    </source>
</evidence>
<reference evidence="2" key="1">
    <citation type="journal article" date="2014" name="Front. Microbiol.">
        <title>High frequency of phylogenetically diverse reductive dehalogenase-homologous genes in deep subseafloor sedimentary metagenomes.</title>
        <authorList>
            <person name="Kawai M."/>
            <person name="Futagami T."/>
            <person name="Toyoda A."/>
            <person name="Takaki Y."/>
            <person name="Nishi S."/>
            <person name="Hori S."/>
            <person name="Arai W."/>
            <person name="Tsubouchi T."/>
            <person name="Morono Y."/>
            <person name="Uchiyama I."/>
            <person name="Ito T."/>
            <person name="Fujiyama A."/>
            <person name="Inagaki F."/>
            <person name="Takami H."/>
        </authorList>
    </citation>
    <scope>NUCLEOTIDE SEQUENCE</scope>
    <source>
        <strain evidence="2">Expedition CK06-06</strain>
    </source>
</reference>
<organism evidence="2">
    <name type="scientific">marine sediment metagenome</name>
    <dbReference type="NCBI Taxonomy" id="412755"/>
    <lineage>
        <taxon>unclassified sequences</taxon>
        <taxon>metagenomes</taxon>
        <taxon>ecological metagenomes</taxon>
    </lineage>
</organism>
<dbReference type="CDD" id="cd00143">
    <property type="entry name" value="PP2Cc"/>
    <property type="match status" value="1"/>
</dbReference>
<dbReference type="Gene3D" id="3.60.40.10">
    <property type="entry name" value="PPM-type phosphatase domain"/>
    <property type="match status" value="1"/>
</dbReference>
<evidence type="ECO:0000313" key="2">
    <source>
        <dbReference type="EMBL" id="GAI12626.1"/>
    </source>
</evidence>
<dbReference type="PROSITE" id="PS51746">
    <property type="entry name" value="PPM_2"/>
    <property type="match status" value="1"/>
</dbReference>
<feature type="domain" description="PPM-type phosphatase" evidence="1">
    <location>
        <begin position="1"/>
        <end position="184"/>
    </location>
</feature>
<dbReference type="AlphaFoldDB" id="X1M3I9"/>
<dbReference type="InterPro" id="IPR001932">
    <property type="entry name" value="PPM-type_phosphatase-like_dom"/>
</dbReference>
<dbReference type="SMART" id="SM00332">
    <property type="entry name" value="PP2Cc"/>
    <property type="match status" value="1"/>
</dbReference>
<comment type="caution">
    <text evidence="2">The sequence shown here is derived from an EMBL/GenBank/DDBJ whole genome shotgun (WGS) entry which is preliminary data.</text>
</comment>
<dbReference type="Pfam" id="PF00481">
    <property type="entry name" value="PP2C"/>
    <property type="match status" value="1"/>
</dbReference>
<dbReference type="EMBL" id="BARV01006418">
    <property type="protein sequence ID" value="GAI12626.1"/>
    <property type="molecule type" value="Genomic_DNA"/>
</dbReference>